<name>A0A0C9UDE6_SPHS4</name>
<proteinExistence type="predicted"/>
<sequence>MGPTKIIPTLFKFHNLQECHIDYFDSGSHAYIQHIPDESVESIFLPHLTILSVKWDRCDLFFPRILKLTRAPNVRSLTILPVIPDEGHVTPLDILEMLTTWIKKFKVELRFLSVCLPGIIVQPRNLLELLKLLPLLEELRIQEGQWEREAISLLNRSLHPQICPSMKKLPFYRSRLLSEEVVDMCRSRTSFHHEGSDKESVLLAELTLTFPYWRQEDADGILRSPIISRTTVAQMIDFRQVTAESPQFSVQVLPEKTIMRLFRRHTSDGIQQPLMHFPISIDRHARTLEDGLAIVVKENIHRETW</sequence>
<evidence type="ECO:0008006" key="3">
    <source>
        <dbReference type="Google" id="ProtNLM"/>
    </source>
</evidence>
<dbReference type="HOGENOM" id="CLU_912676_0_0_1"/>
<reference evidence="1 2" key="1">
    <citation type="submission" date="2014-06" db="EMBL/GenBank/DDBJ databases">
        <title>Evolutionary Origins and Diversification of the Mycorrhizal Mutualists.</title>
        <authorList>
            <consortium name="DOE Joint Genome Institute"/>
            <consortium name="Mycorrhizal Genomics Consortium"/>
            <person name="Kohler A."/>
            <person name="Kuo A."/>
            <person name="Nagy L.G."/>
            <person name="Floudas D."/>
            <person name="Copeland A."/>
            <person name="Barry K.W."/>
            <person name="Cichocki N."/>
            <person name="Veneault-Fourrey C."/>
            <person name="LaButti K."/>
            <person name="Lindquist E.A."/>
            <person name="Lipzen A."/>
            <person name="Lundell T."/>
            <person name="Morin E."/>
            <person name="Murat C."/>
            <person name="Riley R."/>
            <person name="Ohm R."/>
            <person name="Sun H."/>
            <person name="Tunlid A."/>
            <person name="Henrissat B."/>
            <person name="Grigoriev I.V."/>
            <person name="Hibbett D.S."/>
            <person name="Martin F."/>
        </authorList>
    </citation>
    <scope>NUCLEOTIDE SEQUENCE [LARGE SCALE GENOMIC DNA]</scope>
    <source>
        <strain evidence="1 2">SS14</strain>
    </source>
</reference>
<dbReference type="Proteomes" id="UP000054279">
    <property type="component" value="Unassembled WGS sequence"/>
</dbReference>
<protein>
    <recommendedName>
        <fullName evidence="3">F-box domain-containing protein</fullName>
    </recommendedName>
</protein>
<evidence type="ECO:0000313" key="2">
    <source>
        <dbReference type="Proteomes" id="UP000054279"/>
    </source>
</evidence>
<keyword evidence="2" id="KW-1185">Reference proteome</keyword>
<evidence type="ECO:0000313" key="1">
    <source>
        <dbReference type="EMBL" id="KIJ41108.1"/>
    </source>
</evidence>
<dbReference type="EMBL" id="KN837139">
    <property type="protein sequence ID" value="KIJ41108.1"/>
    <property type="molecule type" value="Genomic_DNA"/>
</dbReference>
<gene>
    <name evidence="1" type="ORF">M422DRAFT_255956</name>
</gene>
<dbReference type="AlphaFoldDB" id="A0A0C9UDE6"/>
<organism evidence="1 2">
    <name type="scientific">Sphaerobolus stellatus (strain SS14)</name>
    <dbReference type="NCBI Taxonomy" id="990650"/>
    <lineage>
        <taxon>Eukaryota</taxon>
        <taxon>Fungi</taxon>
        <taxon>Dikarya</taxon>
        <taxon>Basidiomycota</taxon>
        <taxon>Agaricomycotina</taxon>
        <taxon>Agaricomycetes</taxon>
        <taxon>Phallomycetidae</taxon>
        <taxon>Geastrales</taxon>
        <taxon>Sphaerobolaceae</taxon>
        <taxon>Sphaerobolus</taxon>
    </lineage>
</organism>
<accession>A0A0C9UDE6</accession>